<evidence type="ECO:0000256" key="1">
    <source>
        <dbReference type="ARBA" id="ARBA00022729"/>
    </source>
</evidence>
<dbReference type="STRING" id="48698.ENSPFOP00000008761"/>
<evidence type="ECO:0000259" key="3">
    <source>
        <dbReference type="PROSITE" id="PS50835"/>
    </source>
</evidence>
<dbReference type="PANTHER" id="PTHR11481">
    <property type="entry name" value="IMMUNOGLOBULIN FC RECEPTOR"/>
    <property type="match status" value="1"/>
</dbReference>
<feature type="domain" description="Ig-like" evidence="3">
    <location>
        <begin position="179"/>
        <end position="266"/>
    </location>
</feature>
<dbReference type="EMBL" id="AYCK01021711">
    <property type="status" value="NOT_ANNOTATED_CDS"/>
    <property type="molecule type" value="Genomic_DNA"/>
</dbReference>
<dbReference type="SUPFAM" id="SSF48726">
    <property type="entry name" value="Immunoglobulin"/>
    <property type="match status" value="3"/>
</dbReference>
<evidence type="ECO:0000313" key="4">
    <source>
        <dbReference type="Ensembl" id="ENSPFOP00000008761.1"/>
    </source>
</evidence>
<protein>
    <recommendedName>
        <fullName evidence="3">Ig-like domain-containing protein</fullName>
    </recommendedName>
</protein>
<organism evidence="4 5">
    <name type="scientific">Poecilia formosa</name>
    <name type="common">Amazon molly</name>
    <name type="synonym">Limia formosa</name>
    <dbReference type="NCBI Taxonomy" id="48698"/>
    <lineage>
        <taxon>Eukaryota</taxon>
        <taxon>Metazoa</taxon>
        <taxon>Chordata</taxon>
        <taxon>Craniata</taxon>
        <taxon>Vertebrata</taxon>
        <taxon>Euteleostomi</taxon>
        <taxon>Actinopterygii</taxon>
        <taxon>Neopterygii</taxon>
        <taxon>Teleostei</taxon>
        <taxon>Neoteleostei</taxon>
        <taxon>Acanthomorphata</taxon>
        <taxon>Ovalentaria</taxon>
        <taxon>Atherinomorphae</taxon>
        <taxon>Cyprinodontiformes</taxon>
        <taxon>Poeciliidae</taxon>
        <taxon>Poeciliinae</taxon>
        <taxon>Poecilia</taxon>
    </lineage>
</organism>
<dbReference type="Pfam" id="PF13895">
    <property type="entry name" value="Ig_2"/>
    <property type="match status" value="3"/>
</dbReference>
<name>A0A087XSK8_POEFO</name>
<reference evidence="5" key="1">
    <citation type="submission" date="2013-10" db="EMBL/GenBank/DDBJ databases">
        <authorList>
            <person name="Schartl M."/>
            <person name="Warren W."/>
        </authorList>
    </citation>
    <scope>NUCLEOTIDE SEQUENCE [LARGE SCALE GENOMIC DNA]</scope>
    <source>
        <strain evidence="5">female</strain>
    </source>
</reference>
<dbReference type="GO" id="GO:0006955">
    <property type="term" value="P:immune response"/>
    <property type="evidence" value="ECO:0007669"/>
    <property type="project" value="TreeGrafter"/>
</dbReference>
<dbReference type="InterPro" id="IPR003599">
    <property type="entry name" value="Ig_sub"/>
</dbReference>
<reference evidence="4" key="2">
    <citation type="submission" date="2025-08" db="UniProtKB">
        <authorList>
            <consortium name="Ensembl"/>
        </authorList>
    </citation>
    <scope>IDENTIFICATION</scope>
</reference>
<keyword evidence="1" id="KW-0732">Signal</keyword>
<evidence type="ECO:0000256" key="2">
    <source>
        <dbReference type="ARBA" id="ARBA00023157"/>
    </source>
</evidence>
<dbReference type="InterPro" id="IPR013783">
    <property type="entry name" value="Ig-like_fold"/>
</dbReference>
<accession>A0A087XSK8</accession>
<feature type="domain" description="Ig-like" evidence="3">
    <location>
        <begin position="89"/>
        <end position="176"/>
    </location>
</feature>
<dbReference type="InterPro" id="IPR050488">
    <property type="entry name" value="Ig_Fc_receptor"/>
</dbReference>
<dbReference type="AlphaFoldDB" id="A0A087XSK8"/>
<dbReference type="InterPro" id="IPR036179">
    <property type="entry name" value="Ig-like_dom_sf"/>
</dbReference>
<proteinExistence type="predicted"/>
<dbReference type="Proteomes" id="UP000028760">
    <property type="component" value="Unassembled WGS sequence"/>
</dbReference>
<keyword evidence="2" id="KW-1015">Disulfide bond</keyword>
<dbReference type="GO" id="GO:0009897">
    <property type="term" value="C:external side of plasma membrane"/>
    <property type="evidence" value="ECO:0007669"/>
    <property type="project" value="TreeGrafter"/>
</dbReference>
<evidence type="ECO:0000313" key="5">
    <source>
        <dbReference type="Proteomes" id="UP000028760"/>
    </source>
</evidence>
<dbReference type="OMA" id="MNEGENS"/>
<reference evidence="4" key="3">
    <citation type="submission" date="2025-09" db="UniProtKB">
        <authorList>
            <consortium name="Ensembl"/>
        </authorList>
    </citation>
    <scope>IDENTIFICATION</scope>
</reference>
<dbReference type="PROSITE" id="PS50835">
    <property type="entry name" value="IG_LIKE"/>
    <property type="match status" value="2"/>
</dbReference>
<dbReference type="Ensembl" id="ENSPFOT00000008773.1">
    <property type="protein sequence ID" value="ENSPFOP00000008761.1"/>
    <property type="gene ID" value="ENSPFOG00000008825.1"/>
</dbReference>
<dbReference type="GO" id="GO:0007166">
    <property type="term" value="P:cell surface receptor signaling pathway"/>
    <property type="evidence" value="ECO:0007669"/>
    <property type="project" value="TreeGrafter"/>
</dbReference>
<dbReference type="GO" id="GO:0004888">
    <property type="term" value="F:transmembrane signaling receptor activity"/>
    <property type="evidence" value="ECO:0007669"/>
    <property type="project" value="TreeGrafter"/>
</dbReference>
<sequence length="275" mass="30933">AVLTTEPNWSTFYSGEFVTFRCDMNEGENSDWEYKLNKNNESYLSIKKDKNSMLALNHSGEYQCCGHRRNSAQTKCSNTVTVSATADRPTATLTAGPTTIPVGGSVTLSCSVEPSAGWKFRWFRRTIKSPEAEITTNNTENRNITVTQGGIYRCEGVRGNPAFMSNASRDVNIKITFSNKVVVTRRPNRPHVFSGETITLTCEVQGGETTEWKCDWNRDGSLVNRTNSKDWMFNISESSSGNYMCRCRRRDDWFSSTQWSEAFTLSVSGESCFVL</sequence>
<dbReference type="eggNOG" id="ENOG502QQ6U">
    <property type="taxonomic scope" value="Eukaryota"/>
</dbReference>
<dbReference type="GeneTree" id="ENSGT01030000235424"/>
<dbReference type="Gene3D" id="2.60.40.10">
    <property type="entry name" value="Immunoglobulins"/>
    <property type="match status" value="3"/>
</dbReference>
<dbReference type="InterPro" id="IPR007110">
    <property type="entry name" value="Ig-like_dom"/>
</dbReference>
<dbReference type="SMART" id="SM00409">
    <property type="entry name" value="IG"/>
    <property type="match status" value="3"/>
</dbReference>
<dbReference type="PANTHER" id="PTHR11481:SF64">
    <property type="entry name" value="FC RECEPTOR-LIKE PROTEIN 4"/>
    <property type="match status" value="1"/>
</dbReference>
<keyword evidence="5" id="KW-1185">Reference proteome</keyword>